<evidence type="ECO:0000313" key="2">
    <source>
        <dbReference type="EMBL" id="CAI8017334.1"/>
    </source>
</evidence>
<comment type="caution">
    <text evidence="2">The sequence shown here is derived from an EMBL/GenBank/DDBJ whole genome shotgun (WGS) entry which is preliminary data.</text>
</comment>
<keyword evidence="3" id="KW-1185">Reference proteome</keyword>
<dbReference type="EMBL" id="CASHTH010001617">
    <property type="protein sequence ID" value="CAI8017334.1"/>
    <property type="molecule type" value="Genomic_DNA"/>
</dbReference>
<sequence length="152" mass="17529">MRMATFRSNTLSVTVTMQLLSNYWSCHRVVAGWFATGSKTGCRPEKRVSEPVQPGHTGSGIARRTATSFPPDKFRRRDRRNFHEAPHLRLPQSYTAQQLLKLFQKRYPSVYKTRIFKAEDEEEGGEGDRSDDGEKEVKMTCDFLICVPRENK</sequence>
<dbReference type="Proteomes" id="UP001174909">
    <property type="component" value="Unassembled WGS sequence"/>
</dbReference>
<organism evidence="2 3">
    <name type="scientific">Geodia barretti</name>
    <name type="common">Barrett's horny sponge</name>
    <dbReference type="NCBI Taxonomy" id="519541"/>
    <lineage>
        <taxon>Eukaryota</taxon>
        <taxon>Metazoa</taxon>
        <taxon>Porifera</taxon>
        <taxon>Demospongiae</taxon>
        <taxon>Heteroscleromorpha</taxon>
        <taxon>Tetractinellida</taxon>
        <taxon>Astrophorina</taxon>
        <taxon>Geodiidae</taxon>
        <taxon>Geodia</taxon>
    </lineage>
</organism>
<feature type="region of interest" description="Disordered" evidence="1">
    <location>
        <begin position="43"/>
        <end position="74"/>
    </location>
</feature>
<protein>
    <submittedName>
        <fullName evidence="2">Uncharacterized protein</fullName>
    </submittedName>
</protein>
<accession>A0AA35WEB1</accession>
<gene>
    <name evidence="2" type="ORF">GBAR_LOCUS10541</name>
</gene>
<evidence type="ECO:0000313" key="3">
    <source>
        <dbReference type="Proteomes" id="UP001174909"/>
    </source>
</evidence>
<reference evidence="2" key="1">
    <citation type="submission" date="2023-03" db="EMBL/GenBank/DDBJ databases">
        <authorList>
            <person name="Steffen K."/>
            <person name="Cardenas P."/>
        </authorList>
    </citation>
    <scope>NUCLEOTIDE SEQUENCE</scope>
</reference>
<proteinExistence type="predicted"/>
<name>A0AA35WEB1_GEOBA</name>
<feature type="non-terminal residue" evidence="2">
    <location>
        <position position="152"/>
    </location>
</feature>
<evidence type="ECO:0000256" key="1">
    <source>
        <dbReference type="SAM" id="MobiDB-lite"/>
    </source>
</evidence>
<dbReference type="AlphaFoldDB" id="A0AA35WEB1"/>